<protein>
    <recommendedName>
        <fullName evidence="5">DUF1016 domain-containing protein</fullName>
    </recommendedName>
</protein>
<dbReference type="InterPro" id="IPR041527">
    <property type="entry name" value="YhcG_N"/>
</dbReference>
<accession>A0A158JQK4</accession>
<feature type="domain" description="YhcG N-terminal" evidence="2">
    <location>
        <begin position="31"/>
        <end position="167"/>
    </location>
</feature>
<organism evidence="3 4">
    <name type="scientific">Caballeronia cordobensis</name>
    <name type="common">Burkholderia cordobensis</name>
    <dbReference type="NCBI Taxonomy" id="1353886"/>
    <lineage>
        <taxon>Bacteria</taxon>
        <taxon>Pseudomonadati</taxon>
        <taxon>Pseudomonadota</taxon>
        <taxon>Betaproteobacteria</taxon>
        <taxon>Burkholderiales</taxon>
        <taxon>Burkholderiaceae</taxon>
        <taxon>Caballeronia</taxon>
    </lineage>
</organism>
<dbReference type="Pfam" id="PF17761">
    <property type="entry name" value="DUF1016_N"/>
    <property type="match status" value="1"/>
</dbReference>
<evidence type="ECO:0000259" key="1">
    <source>
        <dbReference type="Pfam" id="PF06250"/>
    </source>
</evidence>
<name>A0A158JQK4_CABCO</name>
<dbReference type="AlphaFoldDB" id="A0A158JQK4"/>
<dbReference type="Gene3D" id="3.40.1350.10">
    <property type="match status" value="1"/>
</dbReference>
<dbReference type="Pfam" id="PF06250">
    <property type="entry name" value="YhcG_C"/>
    <property type="match status" value="1"/>
</dbReference>
<dbReference type="GO" id="GO:0003676">
    <property type="term" value="F:nucleic acid binding"/>
    <property type="evidence" value="ECO:0007669"/>
    <property type="project" value="InterPro"/>
</dbReference>
<dbReference type="PANTHER" id="PTHR30547:SF0">
    <property type="entry name" value="BLR8175 PROTEIN"/>
    <property type="match status" value="1"/>
</dbReference>
<evidence type="ECO:0008006" key="5">
    <source>
        <dbReference type="Google" id="ProtNLM"/>
    </source>
</evidence>
<dbReference type="InterPro" id="IPR009362">
    <property type="entry name" value="YhcG_C"/>
</dbReference>
<dbReference type="PANTHER" id="PTHR30547">
    <property type="entry name" value="UNCHARACTERIZED PROTEIN YHCG-RELATED"/>
    <property type="match status" value="1"/>
</dbReference>
<keyword evidence="4" id="KW-1185">Reference proteome</keyword>
<dbReference type="Proteomes" id="UP000054740">
    <property type="component" value="Unassembled WGS sequence"/>
</dbReference>
<evidence type="ECO:0000313" key="4">
    <source>
        <dbReference type="Proteomes" id="UP000054740"/>
    </source>
</evidence>
<proteinExistence type="predicted"/>
<dbReference type="EMBL" id="FCNY02000037">
    <property type="protein sequence ID" value="SAL70955.1"/>
    <property type="molecule type" value="Genomic_DNA"/>
</dbReference>
<evidence type="ECO:0000313" key="3">
    <source>
        <dbReference type="EMBL" id="SAL70955.1"/>
    </source>
</evidence>
<dbReference type="InterPro" id="IPR053148">
    <property type="entry name" value="PD-DEXK-like_domain"/>
</dbReference>
<sequence>MATNKKSSRKILAPTVRETSTPNDYTALLAEIKTRIQSAQYAALRAVNKELVGLYWDIGRLIVERQKSSGWGKAVVAQLAADLQTDFPGTGGFSASNLWRMKGFFETYRGTEKLAPLVREIGWSHNLIILERCKDPPEREFYLRMTRKFGWSKNVLAHQIDNQSYEKSLLGQTNFDKTLTPALRAQAKLAVKDEYAFDFLELGEQHSERELERALITRIEDFLRAMGGMFAFMGSQYRLEVESKEYLIDLLLFHRRLRALVAIELKIGEFEPEFVGKMQFYLAALDAQVRQEDENPSIGIILCKEKKRTIVEYALLDARKPIGVATYEITKKLPRKLKNQLPSPEAIVRLLESI</sequence>
<evidence type="ECO:0000259" key="2">
    <source>
        <dbReference type="Pfam" id="PF17761"/>
    </source>
</evidence>
<feature type="domain" description="YhcG PDDEXK nuclease" evidence="1">
    <location>
        <begin position="190"/>
        <end position="342"/>
    </location>
</feature>
<reference evidence="4" key="1">
    <citation type="submission" date="2016-01" db="EMBL/GenBank/DDBJ databases">
        <authorList>
            <person name="Peeters C."/>
        </authorList>
    </citation>
    <scope>NUCLEOTIDE SEQUENCE [LARGE SCALE GENOMIC DNA]</scope>
</reference>
<gene>
    <name evidence="3" type="ORF">AWB70_07279</name>
</gene>
<dbReference type="InterPro" id="IPR011856">
    <property type="entry name" value="tRNA_endonuc-like_dom_sf"/>
</dbReference>
<dbReference type="RefSeq" id="WP_053568836.1">
    <property type="nucleotide sequence ID" value="NZ_FCNY02000037.1"/>
</dbReference>